<dbReference type="AlphaFoldDB" id="A0A366HRB1"/>
<dbReference type="EMBL" id="QNRR01000003">
    <property type="protein sequence ID" value="RBP45072.1"/>
    <property type="molecule type" value="Genomic_DNA"/>
</dbReference>
<sequence>MPIQVCIEEFSRQHEDGARRPVTTHESHSEALEAAKALVDSGLLELWTPGMAPDYLLTQWSTHDEDVFLTPDDGENKFSAMEYARMRSRELAYRRHL</sequence>
<protein>
    <submittedName>
        <fullName evidence="1">Uncharacterized protein</fullName>
    </submittedName>
</protein>
<name>A0A366HRB1_9BACT</name>
<keyword evidence="2" id="KW-1185">Reference proteome</keyword>
<evidence type="ECO:0000313" key="2">
    <source>
        <dbReference type="Proteomes" id="UP000253426"/>
    </source>
</evidence>
<dbReference type="RefSeq" id="WP_147263330.1">
    <property type="nucleotide sequence ID" value="NZ_QNRR01000003.1"/>
</dbReference>
<proteinExistence type="predicted"/>
<organism evidence="1 2">
    <name type="scientific">Roseimicrobium gellanilyticum</name>
    <dbReference type="NCBI Taxonomy" id="748857"/>
    <lineage>
        <taxon>Bacteria</taxon>
        <taxon>Pseudomonadati</taxon>
        <taxon>Verrucomicrobiota</taxon>
        <taxon>Verrucomicrobiia</taxon>
        <taxon>Verrucomicrobiales</taxon>
        <taxon>Verrucomicrobiaceae</taxon>
        <taxon>Roseimicrobium</taxon>
    </lineage>
</organism>
<comment type="caution">
    <text evidence="1">The sequence shown here is derived from an EMBL/GenBank/DDBJ whole genome shotgun (WGS) entry which is preliminary data.</text>
</comment>
<accession>A0A366HRB1</accession>
<evidence type="ECO:0000313" key="1">
    <source>
        <dbReference type="EMBL" id="RBP45072.1"/>
    </source>
</evidence>
<reference evidence="1 2" key="1">
    <citation type="submission" date="2018-06" db="EMBL/GenBank/DDBJ databases">
        <title>Genomic Encyclopedia of Type Strains, Phase IV (KMG-IV): sequencing the most valuable type-strain genomes for metagenomic binning, comparative biology and taxonomic classification.</title>
        <authorList>
            <person name="Goeker M."/>
        </authorList>
    </citation>
    <scope>NUCLEOTIDE SEQUENCE [LARGE SCALE GENOMIC DNA]</scope>
    <source>
        <strain evidence="1 2">DSM 25532</strain>
    </source>
</reference>
<dbReference type="Proteomes" id="UP000253426">
    <property type="component" value="Unassembled WGS sequence"/>
</dbReference>
<gene>
    <name evidence="1" type="ORF">DES53_10368</name>
</gene>